<reference evidence="1 2" key="1">
    <citation type="submission" date="2020-08" db="EMBL/GenBank/DDBJ databases">
        <title>Genomic Encyclopedia of Type Strains, Phase III (KMG-III): the genomes of soil and plant-associated and newly described type strains.</title>
        <authorList>
            <person name="Whitman W."/>
        </authorList>
    </citation>
    <scope>NUCLEOTIDE SEQUENCE [LARGE SCALE GENOMIC DNA]</scope>
    <source>
        <strain evidence="1 2">CECT 8305</strain>
    </source>
</reference>
<evidence type="ECO:0000313" key="1">
    <source>
        <dbReference type="EMBL" id="MBB5936918.1"/>
    </source>
</evidence>
<protein>
    <submittedName>
        <fullName evidence="1">Uncharacterized protein</fullName>
    </submittedName>
</protein>
<accession>A0A7W9UZE2</accession>
<gene>
    <name evidence="1" type="ORF">FHS42_003995</name>
</gene>
<keyword evidence="2" id="KW-1185">Reference proteome</keyword>
<dbReference type="AlphaFoldDB" id="A0A7W9UZE2"/>
<proteinExistence type="predicted"/>
<comment type="caution">
    <text evidence="1">The sequence shown here is derived from an EMBL/GenBank/DDBJ whole genome shotgun (WGS) entry which is preliminary data.</text>
</comment>
<dbReference type="Proteomes" id="UP000588098">
    <property type="component" value="Unassembled WGS sequence"/>
</dbReference>
<name>A0A7W9UZE2_9ACTN</name>
<dbReference type="EMBL" id="JACHJL010000009">
    <property type="protein sequence ID" value="MBB5936918.1"/>
    <property type="molecule type" value="Genomic_DNA"/>
</dbReference>
<organism evidence="1 2">
    <name type="scientific">Streptomyces zagrosensis</name>
    <dbReference type="NCBI Taxonomy" id="1042984"/>
    <lineage>
        <taxon>Bacteria</taxon>
        <taxon>Bacillati</taxon>
        <taxon>Actinomycetota</taxon>
        <taxon>Actinomycetes</taxon>
        <taxon>Kitasatosporales</taxon>
        <taxon>Streptomycetaceae</taxon>
        <taxon>Streptomyces</taxon>
    </lineage>
</organism>
<evidence type="ECO:0000313" key="2">
    <source>
        <dbReference type="Proteomes" id="UP000588098"/>
    </source>
</evidence>
<sequence>MTARSSTPLRVPPTRDAFQRYRRVNVGAPAIDNRATRSKL</sequence>